<dbReference type="FunFam" id="1.20.1250.20:FF:000247">
    <property type="entry name" value="MFS general substrate transporter"/>
    <property type="match status" value="1"/>
</dbReference>
<comment type="subcellular location">
    <subcellularLocation>
        <location evidence="1">Membrane</location>
        <topology evidence="1">Multi-pass membrane protein</topology>
    </subcellularLocation>
</comment>
<dbReference type="GO" id="GO:0022857">
    <property type="term" value="F:transmembrane transporter activity"/>
    <property type="evidence" value="ECO:0007669"/>
    <property type="project" value="InterPro"/>
</dbReference>
<feature type="transmembrane region" description="Helical" evidence="7">
    <location>
        <begin position="498"/>
        <end position="519"/>
    </location>
</feature>
<proteinExistence type="predicted"/>
<feature type="transmembrane region" description="Helical" evidence="7">
    <location>
        <begin position="467"/>
        <end position="486"/>
    </location>
</feature>
<dbReference type="SUPFAM" id="SSF103473">
    <property type="entry name" value="MFS general substrate transporter"/>
    <property type="match status" value="1"/>
</dbReference>
<feature type="region of interest" description="Disordered" evidence="6">
    <location>
        <begin position="1"/>
        <end position="46"/>
    </location>
</feature>
<keyword evidence="5 7" id="KW-0472">Membrane</keyword>
<dbReference type="PANTHER" id="PTHR43791">
    <property type="entry name" value="PERMEASE-RELATED"/>
    <property type="match status" value="1"/>
</dbReference>
<accession>A0A8H3ICM1</accession>
<dbReference type="FunFam" id="1.20.1250.20:FF:000106">
    <property type="entry name" value="MFS transporter, putative"/>
    <property type="match status" value="1"/>
</dbReference>
<evidence type="ECO:0000256" key="5">
    <source>
        <dbReference type="ARBA" id="ARBA00023136"/>
    </source>
</evidence>
<gene>
    <name evidence="8" type="ORF">GOMPHAMPRED_007332</name>
</gene>
<keyword evidence="2" id="KW-0813">Transport</keyword>
<feature type="compositionally biased region" description="Low complexity" evidence="6">
    <location>
        <begin position="1"/>
        <end position="13"/>
    </location>
</feature>
<feature type="transmembrane region" description="Helical" evidence="7">
    <location>
        <begin position="435"/>
        <end position="455"/>
    </location>
</feature>
<dbReference type="AlphaFoldDB" id="A0A8H3ICM1"/>
<dbReference type="OrthoDB" id="1935484at2759"/>
<evidence type="ECO:0008006" key="10">
    <source>
        <dbReference type="Google" id="ProtNLM"/>
    </source>
</evidence>
<evidence type="ECO:0000256" key="3">
    <source>
        <dbReference type="ARBA" id="ARBA00022692"/>
    </source>
</evidence>
<evidence type="ECO:0000256" key="7">
    <source>
        <dbReference type="SAM" id="Phobius"/>
    </source>
</evidence>
<dbReference type="EMBL" id="CAJPDQ010000006">
    <property type="protein sequence ID" value="CAF9911165.1"/>
    <property type="molecule type" value="Genomic_DNA"/>
</dbReference>
<dbReference type="GO" id="GO:0016020">
    <property type="term" value="C:membrane"/>
    <property type="evidence" value="ECO:0007669"/>
    <property type="project" value="UniProtKB-SubCell"/>
</dbReference>
<dbReference type="Gene3D" id="1.20.1250.20">
    <property type="entry name" value="MFS general substrate transporter like domains"/>
    <property type="match status" value="2"/>
</dbReference>
<keyword evidence="9" id="KW-1185">Reference proteome</keyword>
<feature type="transmembrane region" description="Helical" evidence="7">
    <location>
        <begin position="375"/>
        <end position="397"/>
    </location>
</feature>
<feature type="transmembrane region" description="Helical" evidence="7">
    <location>
        <begin position="531"/>
        <end position="554"/>
    </location>
</feature>
<reference evidence="8" key="1">
    <citation type="submission" date="2021-03" db="EMBL/GenBank/DDBJ databases">
        <authorList>
            <person name="Tagirdzhanova G."/>
        </authorList>
    </citation>
    <scope>NUCLEOTIDE SEQUENCE</scope>
</reference>
<protein>
    <recommendedName>
        <fullName evidence="10">Phthalate transporter</fullName>
    </recommendedName>
</protein>
<dbReference type="Pfam" id="PF07690">
    <property type="entry name" value="MFS_1"/>
    <property type="match status" value="1"/>
</dbReference>
<keyword evidence="4 7" id="KW-1133">Transmembrane helix</keyword>
<evidence type="ECO:0000256" key="4">
    <source>
        <dbReference type="ARBA" id="ARBA00022989"/>
    </source>
</evidence>
<keyword evidence="3 7" id="KW-0812">Transmembrane</keyword>
<dbReference type="PANTHER" id="PTHR43791:SF104">
    <property type="entry name" value="MAJOR FACILITATOR SUPERFAMILY (MFS) PROFILE DOMAIN-CONTAINING PROTEIN-RELATED"/>
    <property type="match status" value="1"/>
</dbReference>
<comment type="caution">
    <text evidence="8">The sequence shown here is derived from an EMBL/GenBank/DDBJ whole genome shotgun (WGS) entry which is preliminary data.</text>
</comment>
<evidence type="ECO:0000256" key="6">
    <source>
        <dbReference type="SAM" id="MobiDB-lite"/>
    </source>
</evidence>
<evidence type="ECO:0000313" key="8">
    <source>
        <dbReference type="EMBL" id="CAF9911165.1"/>
    </source>
</evidence>
<name>A0A8H3ICM1_9LECA</name>
<feature type="transmembrane region" description="Helical" evidence="7">
    <location>
        <begin position="274"/>
        <end position="295"/>
    </location>
</feature>
<evidence type="ECO:0000256" key="1">
    <source>
        <dbReference type="ARBA" id="ARBA00004141"/>
    </source>
</evidence>
<organism evidence="8 9">
    <name type="scientific">Gomphillus americanus</name>
    <dbReference type="NCBI Taxonomy" id="1940652"/>
    <lineage>
        <taxon>Eukaryota</taxon>
        <taxon>Fungi</taxon>
        <taxon>Dikarya</taxon>
        <taxon>Ascomycota</taxon>
        <taxon>Pezizomycotina</taxon>
        <taxon>Lecanoromycetes</taxon>
        <taxon>OSLEUM clade</taxon>
        <taxon>Ostropomycetidae</taxon>
        <taxon>Ostropales</taxon>
        <taxon>Graphidaceae</taxon>
        <taxon>Gomphilloideae</taxon>
        <taxon>Gomphillus</taxon>
    </lineage>
</organism>
<feature type="compositionally biased region" description="Basic and acidic residues" evidence="6">
    <location>
        <begin position="33"/>
        <end position="42"/>
    </location>
</feature>
<dbReference type="InterPro" id="IPR036259">
    <property type="entry name" value="MFS_trans_sf"/>
</dbReference>
<sequence>MTRSTFASGSSSRTSEEEITTRLLPESPQSEMADNKDTDIVSERSVSPTVTRHGIAGFLRKLRGQIDGDDRAFAVDLASSETSSEVHSLDEDSKAVQSHENPLHRYYMPIEAYEGRHRYDPKAKWTEDEEKRLVRRLDLRICAWACFMFFALQLDRGNITQALSDNMLNDLGLSTNDFNTGQTIFFVSFLLAELPSQLVSKKLGPDNWIPIQMILWSIVACSQSKINSRGTFFLTRSLMASVSQAGVTEGGFIPDVILYLSYFYTSKELPIRLSFFWGAYSFTFIVSAFLAYGILHLRGVHDMAGWQWLFYLPPSPTQTASYFRGKNGWFTPREETIMVTRILRDDPSKGDMHNRQALSWPLFWEALKDYDMWPIYLLGLTWLIPQQPSAAYITLILKNLGFNTFNTNLLTVPAYVLFILQALFWARISEKYNNRFLIILVAQLWCLPLVIALEVLPGSSSYVWARYVLNLLLVGFPYVHPILVAMTSRNAGSVRTRTVGSALYNMSVQMSSIISSNIYRTDDQPYYRRGNAVLIAITVWNIIIIISAKSYYVWRNNTRDRKWKAMSEAEREAYLSQYTSLDANGITTGVSVGGMGGNKRLDFRFVH</sequence>
<evidence type="ECO:0000256" key="2">
    <source>
        <dbReference type="ARBA" id="ARBA00022448"/>
    </source>
</evidence>
<evidence type="ECO:0000313" key="9">
    <source>
        <dbReference type="Proteomes" id="UP000664169"/>
    </source>
</evidence>
<dbReference type="Proteomes" id="UP000664169">
    <property type="component" value="Unassembled WGS sequence"/>
</dbReference>
<feature type="transmembrane region" description="Helical" evidence="7">
    <location>
        <begin position="409"/>
        <end position="428"/>
    </location>
</feature>
<dbReference type="InterPro" id="IPR011701">
    <property type="entry name" value="MFS"/>
</dbReference>